<evidence type="ECO:0000313" key="2">
    <source>
        <dbReference type="EMBL" id="MBB5206314.1"/>
    </source>
</evidence>
<dbReference type="EMBL" id="JACHHO010000009">
    <property type="protein sequence ID" value="MBB5206314.1"/>
    <property type="molecule type" value="Genomic_DNA"/>
</dbReference>
<proteinExistence type="predicted"/>
<dbReference type="Proteomes" id="UP000554837">
    <property type="component" value="Unassembled WGS sequence"/>
</dbReference>
<sequence length="110" mass="12065">MSAVLDLYCLCAEWCGTCREVRPTLEGLAAADAGLRLQWVDIEDEAERVGDLDIETFPTLLLAQGEQVLFFGPSLPQEAALRQLVLRAQEGRALQGAEPQAQALLQRLRG</sequence>
<dbReference type="InterPro" id="IPR036249">
    <property type="entry name" value="Thioredoxin-like_sf"/>
</dbReference>
<gene>
    <name evidence="2" type="ORF">HNQ51_003660</name>
</gene>
<organism evidence="2 3">
    <name type="scientific">Inhella inkyongensis</name>
    <dbReference type="NCBI Taxonomy" id="392593"/>
    <lineage>
        <taxon>Bacteria</taxon>
        <taxon>Pseudomonadati</taxon>
        <taxon>Pseudomonadota</taxon>
        <taxon>Betaproteobacteria</taxon>
        <taxon>Burkholderiales</taxon>
        <taxon>Sphaerotilaceae</taxon>
        <taxon>Inhella</taxon>
    </lineage>
</organism>
<keyword evidence="3" id="KW-1185">Reference proteome</keyword>
<feature type="domain" description="Thioredoxin" evidence="1">
    <location>
        <begin position="11"/>
        <end position="67"/>
    </location>
</feature>
<dbReference type="SUPFAM" id="SSF52833">
    <property type="entry name" value="Thioredoxin-like"/>
    <property type="match status" value="1"/>
</dbReference>
<dbReference type="InterPro" id="IPR013766">
    <property type="entry name" value="Thioredoxin_domain"/>
</dbReference>
<dbReference type="AlphaFoldDB" id="A0A840SC23"/>
<comment type="caution">
    <text evidence="2">The sequence shown here is derived from an EMBL/GenBank/DDBJ whole genome shotgun (WGS) entry which is preliminary data.</text>
</comment>
<dbReference type="RefSeq" id="WP_138856424.1">
    <property type="nucleotide sequence ID" value="NZ_CP040709.1"/>
</dbReference>
<dbReference type="Gene3D" id="3.40.30.10">
    <property type="entry name" value="Glutaredoxin"/>
    <property type="match status" value="1"/>
</dbReference>
<protein>
    <submittedName>
        <fullName evidence="2">Thioredoxin-like negative regulator of GroEL</fullName>
    </submittedName>
</protein>
<evidence type="ECO:0000313" key="3">
    <source>
        <dbReference type="Proteomes" id="UP000554837"/>
    </source>
</evidence>
<reference evidence="2 3" key="1">
    <citation type="submission" date="2020-08" db="EMBL/GenBank/DDBJ databases">
        <title>Genomic Encyclopedia of Type Strains, Phase IV (KMG-IV): sequencing the most valuable type-strain genomes for metagenomic binning, comparative biology and taxonomic classification.</title>
        <authorList>
            <person name="Goeker M."/>
        </authorList>
    </citation>
    <scope>NUCLEOTIDE SEQUENCE [LARGE SCALE GENOMIC DNA]</scope>
    <source>
        <strain evidence="2 3">DSM 23958</strain>
    </source>
</reference>
<dbReference type="OrthoDB" id="8521206at2"/>
<evidence type="ECO:0000259" key="1">
    <source>
        <dbReference type="Pfam" id="PF00085"/>
    </source>
</evidence>
<accession>A0A840SC23</accession>
<name>A0A840SC23_9BURK</name>
<dbReference type="CDD" id="cd02947">
    <property type="entry name" value="TRX_family"/>
    <property type="match status" value="1"/>
</dbReference>
<dbReference type="Pfam" id="PF00085">
    <property type="entry name" value="Thioredoxin"/>
    <property type="match status" value="1"/>
</dbReference>